<geneLocation type="plasmid" evidence="1">
    <name>pAM65-52-5-100K</name>
</geneLocation>
<name>A0A161J808_BACTI</name>
<dbReference type="EMBL" id="CP013280">
    <property type="protein sequence ID" value="AND28801.1"/>
    <property type="molecule type" value="Genomic_DNA"/>
</dbReference>
<dbReference type="AlphaFoldDB" id="A0A161J808"/>
<reference evidence="1" key="1">
    <citation type="journal article" date="2017" name="Res. Microbiol.">
        <title>Comparative genomics of extrachromosomal elements in Bacillus thuringiensis subsp. israelensis.</title>
        <authorList>
            <person name="Bolotin A."/>
            <person name="Gillis A."/>
            <person name="Sanchis V."/>
            <person name="Nielsen-LeRoux C."/>
            <person name="Mahillon J."/>
            <person name="Lereclus D."/>
            <person name="Sorokin A."/>
        </authorList>
    </citation>
    <scope>NUCLEOTIDE SEQUENCE</scope>
    <source>
        <strain evidence="1">AM65-52</strain>
        <plasmid evidence="1">pAM65-52-5-100K</plasmid>
    </source>
</reference>
<keyword evidence="1" id="KW-0614">Plasmid</keyword>
<proteinExistence type="predicted"/>
<accession>A0A161J808</accession>
<organism evidence="1">
    <name type="scientific">Bacillus thuringiensis subsp. israelensis</name>
    <dbReference type="NCBI Taxonomy" id="1430"/>
    <lineage>
        <taxon>Bacteria</taxon>
        <taxon>Bacillati</taxon>
        <taxon>Bacillota</taxon>
        <taxon>Bacilli</taxon>
        <taxon>Bacillales</taxon>
        <taxon>Bacillaceae</taxon>
        <taxon>Bacillus</taxon>
        <taxon>Bacillus cereus group</taxon>
    </lineage>
</organism>
<gene>
    <name evidence="1" type="ORF">ATN07_34420</name>
</gene>
<sequence length="71" mass="8209">MFRFILSISASIFLLIVFSDWLFERVPGSREAWEVVKSKVVEIYYTQGWEGVLLLFLVVVGIWKMADHKGG</sequence>
<protein>
    <submittedName>
        <fullName evidence="1">Uncharacterized protein</fullName>
    </submittedName>
</protein>
<evidence type="ECO:0000313" key="1">
    <source>
        <dbReference type="EMBL" id="AND28801.1"/>
    </source>
</evidence>